<dbReference type="InterPro" id="IPR035906">
    <property type="entry name" value="MetI-like_sf"/>
</dbReference>
<evidence type="ECO:0000256" key="4">
    <source>
        <dbReference type="ARBA" id="ARBA00022692"/>
    </source>
</evidence>
<evidence type="ECO:0000256" key="7">
    <source>
        <dbReference type="RuleBase" id="RU363032"/>
    </source>
</evidence>
<accession>A0A0L7D1Y8</accession>
<feature type="domain" description="ABC transmembrane type-1" evidence="8">
    <location>
        <begin position="68"/>
        <end position="282"/>
    </location>
</feature>
<dbReference type="CDD" id="cd06261">
    <property type="entry name" value="TM_PBP2"/>
    <property type="match status" value="1"/>
</dbReference>
<dbReference type="SUPFAM" id="SSF161098">
    <property type="entry name" value="MetI-like"/>
    <property type="match status" value="1"/>
</dbReference>
<sequence length="292" mass="32837">MVRKPKQQYIGWVYCLPYTLAFLFGTIIPMLYSVYLSLFTTRMVGGTQFVGFENYLTAFKDVQLWNGFTKVSVYFIIQVPFMLICATILALMLDSQRIKHVALPRILLFLPYAVPGVVAALMWGYIYGDRYGLIGQFFRAIGLPAPDLFSGKLILFAIANITTWVYVGYNMLIIYSSLKVLPEELYESARIDGASEFRIAWSVKIPQIKGTLIMTLLFSLIGAFQLFNEPSTLKNMSSSVINSSFTPNMYSYNLAFAGNDINYAAAVSLIVGVITMLIVAVVRIGGNRWEEK</sequence>
<feature type="transmembrane region" description="Helical" evidence="7">
    <location>
        <begin position="12"/>
        <end position="35"/>
    </location>
</feature>
<evidence type="ECO:0000256" key="1">
    <source>
        <dbReference type="ARBA" id="ARBA00004651"/>
    </source>
</evidence>
<evidence type="ECO:0000256" key="3">
    <source>
        <dbReference type="ARBA" id="ARBA00022475"/>
    </source>
</evidence>
<gene>
    <name evidence="9" type="ORF">BBM1114_03080</name>
</gene>
<dbReference type="Pfam" id="PF00528">
    <property type="entry name" value="BPD_transp_1"/>
    <property type="match status" value="1"/>
</dbReference>
<comment type="caution">
    <text evidence="9">The sequence shown here is derived from an EMBL/GenBank/DDBJ whole genome shotgun (WGS) entry which is preliminary data.</text>
</comment>
<reference evidence="9 10" key="1">
    <citation type="journal article" date="2015" name="Int J Genomics">
        <title>Comparative Genomics Revealed Genetic Diversity and Species/Strain-Level Differences in Carbohydrate Metabolism of Three Probiotic Bifidobacterial Species.</title>
        <authorList>
            <person name="Odamaki T."/>
            <person name="Horigome A."/>
            <person name="Sugahara H."/>
            <person name="Hashikura N."/>
            <person name="Minami J."/>
            <person name="Xiao J.Z."/>
            <person name="Abe F."/>
        </authorList>
    </citation>
    <scope>NUCLEOTIDE SEQUENCE [LARGE SCALE GENOMIC DNA]</scope>
    <source>
        <strain evidence="9 10">MCC 1114</strain>
    </source>
</reference>
<keyword evidence="3" id="KW-1003">Cell membrane</keyword>
<dbReference type="InterPro" id="IPR050809">
    <property type="entry name" value="UgpAE/MalFG_permease"/>
</dbReference>
<feature type="transmembrane region" description="Helical" evidence="7">
    <location>
        <begin position="148"/>
        <end position="169"/>
    </location>
</feature>
<evidence type="ECO:0000256" key="2">
    <source>
        <dbReference type="ARBA" id="ARBA00022448"/>
    </source>
</evidence>
<name>A0A0L7D1Y8_BIFBR</name>
<dbReference type="InterPro" id="IPR000515">
    <property type="entry name" value="MetI-like"/>
</dbReference>
<dbReference type="PANTHER" id="PTHR43227:SF8">
    <property type="entry name" value="DIACETYLCHITOBIOSE UPTAKE SYSTEM PERMEASE PROTEIN DASB"/>
    <property type="match status" value="1"/>
</dbReference>
<keyword evidence="6 7" id="KW-0472">Membrane</keyword>
<comment type="similarity">
    <text evidence="7">Belongs to the binding-protein-dependent transport system permease family.</text>
</comment>
<dbReference type="PATRIC" id="fig|1365964.3.peg.627"/>
<evidence type="ECO:0000256" key="6">
    <source>
        <dbReference type="ARBA" id="ARBA00023136"/>
    </source>
</evidence>
<organism evidence="9 10">
    <name type="scientific">Bifidobacterium breve MCC 1114</name>
    <dbReference type="NCBI Taxonomy" id="1365964"/>
    <lineage>
        <taxon>Bacteria</taxon>
        <taxon>Bacillati</taxon>
        <taxon>Actinomycetota</taxon>
        <taxon>Actinomycetes</taxon>
        <taxon>Bifidobacteriales</taxon>
        <taxon>Bifidobacteriaceae</taxon>
        <taxon>Bifidobacterium</taxon>
    </lineage>
</organism>
<dbReference type="EMBL" id="AVQC01000008">
    <property type="protein sequence ID" value="KOA65883.1"/>
    <property type="molecule type" value="Genomic_DNA"/>
</dbReference>
<keyword evidence="5 7" id="KW-1133">Transmembrane helix</keyword>
<dbReference type="PROSITE" id="PS50928">
    <property type="entry name" value="ABC_TM1"/>
    <property type="match status" value="1"/>
</dbReference>
<protein>
    <submittedName>
        <fullName evidence="9">ABC transporter permease</fullName>
    </submittedName>
</protein>
<dbReference type="GO" id="GO:0055085">
    <property type="term" value="P:transmembrane transport"/>
    <property type="evidence" value="ECO:0007669"/>
    <property type="project" value="InterPro"/>
</dbReference>
<keyword evidence="4 7" id="KW-0812">Transmembrane</keyword>
<dbReference type="AlphaFoldDB" id="A0A0L7D1Y8"/>
<dbReference type="Gene3D" id="1.10.3720.10">
    <property type="entry name" value="MetI-like"/>
    <property type="match status" value="1"/>
</dbReference>
<evidence type="ECO:0000259" key="8">
    <source>
        <dbReference type="PROSITE" id="PS50928"/>
    </source>
</evidence>
<feature type="transmembrane region" description="Helical" evidence="7">
    <location>
        <begin position="73"/>
        <end position="94"/>
    </location>
</feature>
<evidence type="ECO:0000313" key="10">
    <source>
        <dbReference type="Proteomes" id="UP000036802"/>
    </source>
</evidence>
<dbReference type="RefSeq" id="WP_029679690.1">
    <property type="nucleotide sequence ID" value="NZ_AVQC01000008.1"/>
</dbReference>
<dbReference type="PANTHER" id="PTHR43227">
    <property type="entry name" value="BLL4140 PROTEIN"/>
    <property type="match status" value="1"/>
</dbReference>
<feature type="transmembrane region" description="Helical" evidence="7">
    <location>
        <begin position="106"/>
        <end position="128"/>
    </location>
</feature>
<feature type="transmembrane region" description="Helical" evidence="7">
    <location>
        <begin position="208"/>
        <end position="227"/>
    </location>
</feature>
<proteinExistence type="inferred from homology"/>
<comment type="subcellular location">
    <subcellularLocation>
        <location evidence="1 7">Cell membrane</location>
        <topology evidence="1 7">Multi-pass membrane protein</topology>
    </subcellularLocation>
</comment>
<dbReference type="GO" id="GO:0005886">
    <property type="term" value="C:plasma membrane"/>
    <property type="evidence" value="ECO:0007669"/>
    <property type="project" value="UniProtKB-SubCell"/>
</dbReference>
<evidence type="ECO:0000313" key="9">
    <source>
        <dbReference type="EMBL" id="KOA65883.1"/>
    </source>
</evidence>
<evidence type="ECO:0000256" key="5">
    <source>
        <dbReference type="ARBA" id="ARBA00022989"/>
    </source>
</evidence>
<feature type="transmembrane region" description="Helical" evidence="7">
    <location>
        <begin position="261"/>
        <end position="282"/>
    </location>
</feature>
<keyword evidence="2 7" id="KW-0813">Transport</keyword>
<dbReference type="Proteomes" id="UP000036802">
    <property type="component" value="Unassembled WGS sequence"/>
</dbReference>